<proteinExistence type="predicted"/>
<dbReference type="Gene3D" id="3.40.630.30">
    <property type="match status" value="1"/>
</dbReference>
<evidence type="ECO:0000256" key="1">
    <source>
        <dbReference type="ARBA" id="ARBA00022679"/>
    </source>
</evidence>
<comment type="caution">
    <text evidence="4">The sequence shown here is derived from an EMBL/GenBank/DDBJ whole genome shotgun (WGS) entry which is preliminary data.</text>
</comment>
<dbReference type="Proteomes" id="UP000239203">
    <property type="component" value="Unassembled WGS sequence"/>
</dbReference>
<keyword evidence="5" id="KW-1185">Reference proteome</keyword>
<dbReference type="InterPro" id="IPR016181">
    <property type="entry name" value="Acyl_CoA_acyltransferase"/>
</dbReference>
<name>A0A2S6GZ35_9PSEU</name>
<dbReference type="RefSeq" id="WP_104477508.1">
    <property type="nucleotide sequence ID" value="NZ_CP154825.1"/>
</dbReference>
<dbReference type="SUPFAM" id="SSF55729">
    <property type="entry name" value="Acyl-CoA N-acyltransferases (Nat)"/>
    <property type="match status" value="1"/>
</dbReference>
<dbReference type="GO" id="GO:0016747">
    <property type="term" value="F:acyltransferase activity, transferring groups other than amino-acyl groups"/>
    <property type="evidence" value="ECO:0007669"/>
    <property type="project" value="InterPro"/>
</dbReference>
<dbReference type="Pfam" id="PF00583">
    <property type="entry name" value="Acetyltransf_1"/>
    <property type="match status" value="1"/>
</dbReference>
<evidence type="ECO:0000313" key="4">
    <source>
        <dbReference type="EMBL" id="PPK70512.1"/>
    </source>
</evidence>
<dbReference type="InterPro" id="IPR000182">
    <property type="entry name" value="GNAT_dom"/>
</dbReference>
<sequence length="171" mass="18838">MSRSPHVVRRVRAGDGAGIARVHVAAWRRAYAGIMPEDRLAALSVRTSSRRWETIVTTPTETRAFVAESDGEIVGVGAAGPPREPGPADTGEVNLLYVHPDRWGTGIGSLLHDRLLAELRTLGYAEAYLWVADGNTLGIDFYVHKGWTRTEDTSDHDENPPIPIRRFTIDL</sequence>
<reference evidence="4 5" key="1">
    <citation type="submission" date="2018-02" db="EMBL/GenBank/DDBJ databases">
        <title>Genomic Encyclopedia of Archaeal and Bacterial Type Strains, Phase II (KMG-II): from individual species to whole genera.</title>
        <authorList>
            <person name="Goeker M."/>
        </authorList>
    </citation>
    <scope>NUCLEOTIDE SEQUENCE [LARGE SCALE GENOMIC DNA]</scope>
    <source>
        <strain evidence="4 5">YU 961-1</strain>
    </source>
</reference>
<dbReference type="EMBL" id="PTIX01000002">
    <property type="protein sequence ID" value="PPK70512.1"/>
    <property type="molecule type" value="Genomic_DNA"/>
</dbReference>
<feature type="domain" description="N-acetyltransferase" evidence="3">
    <location>
        <begin position="6"/>
        <end position="169"/>
    </location>
</feature>
<dbReference type="PROSITE" id="PS51186">
    <property type="entry name" value="GNAT"/>
    <property type="match status" value="1"/>
</dbReference>
<dbReference type="InterPro" id="IPR050832">
    <property type="entry name" value="Bact_Acetyltransf"/>
</dbReference>
<keyword evidence="2" id="KW-0012">Acyltransferase</keyword>
<dbReference type="CDD" id="cd04301">
    <property type="entry name" value="NAT_SF"/>
    <property type="match status" value="1"/>
</dbReference>
<evidence type="ECO:0000313" key="5">
    <source>
        <dbReference type="Proteomes" id="UP000239203"/>
    </source>
</evidence>
<protein>
    <submittedName>
        <fullName evidence="4">Acetyltransferase (GNAT) family protein</fullName>
    </submittedName>
</protein>
<dbReference type="OrthoDB" id="5243635at2"/>
<dbReference type="PANTHER" id="PTHR43877">
    <property type="entry name" value="AMINOALKYLPHOSPHONATE N-ACETYLTRANSFERASE-RELATED-RELATED"/>
    <property type="match status" value="1"/>
</dbReference>
<evidence type="ECO:0000259" key="3">
    <source>
        <dbReference type="PROSITE" id="PS51186"/>
    </source>
</evidence>
<gene>
    <name evidence="4" type="ORF">CLV40_102427</name>
</gene>
<evidence type="ECO:0000256" key="2">
    <source>
        <dbReference type="ARBA" id="ARBA00023315"/>
    </source>
</evidence>
<keyword evidence="1 4" id="KW-0808">Transferase</keyword>
<accession>A0A2S6GZ35</accession>
<organism evidence="4 5">
    <name type="scientific">Actinokineospora auranticolor</name>
    <dbReference type="NCBI Taxonomy" id="155976"/>
    <lineage>
        <taxon>Bacteria</taxon>
        <taxon>Bacillati</taxon>
        <taxon>Actinomycetota</taxon>
        <taxon>Actinomycetes</taxon>
        <taxon>Pseudonocardiales</taxon>
        <taxon>Pseudonocardiaceae</taxon>
        <taxon>Actinokineospora</taxon>
    </lineage>
</organism>
<dbReference type="AlphaFoldDB" id="A0A2S6GZ35"/>